<evidence type="ECO:0000256" key="4">
    <source>
        <dbReference type="ARBA" id="ARBA00022741"/>
    </source>
</evidence>
<dbReference type="NCBIfam" id="NF007109">
    <property type="entry name" value="PRK09558.1"/>
    <property type="match status" value="1"/>
</dbReference>
<evidence type="ECO:0000256" key="2">
    <source>
        <dbReference type="ARBA" id="ARBA00022723"/>
    </source>
</evidence>
<dbReference type="Gene3D" id="3.90.780.10">
    <property type="entry name" value="5'-Nucleotidase, C-terminal domain"/>
    <property type="match status" value="1"/>
</dbReference>
<dbReference type="STRING" id="1908258.BKK48_07820"/>
<keyword evidence="9" id="KW-1185">Reference proteome</keyword>
<protein>
    <submittedName>
        <fullName evidence="8">Bifunctional UDP-sugar hydrolase/5'-nucleotidase</fullName>
    </submittedName>
</protein>
<dbReference type="GO" id="GO:0009166">
    <property type="term" value="P:nucleotide catabolic process"/>
    <property type="evidence" value="ECO:0007669"/>
    <property type="project" value="InterPro"/>
</dbReference>
<dbReference type="InterPro" id="IPR004843">
    <property type="entry name" value="Calcineurin-like_PHP"/>
</dbReference>
<proteinExistence type="inferred from homology"/>
<dbReference type="PANTHER" id="PTHR11575">
    <property type="entry name" value="5'-NUCLEOTIDASE-RELATED"/>
    <property type="match status" value="1"/>
</dbReference>
<dbReference type="GO" id="GO:0000166">
    <property type="term" value="F:nucleotide binding"/>
    <property type="evidence" value="ECO:0007669"/>
    <property type="project" value="UniProtKB-KW"/>
</dbReference>
<dbReference type="InterPro" id="IPR036907">
    <property type="entry name" value="5'-Nucleotdase_C_sf"/>
</dbReference>
<name>A0A1V3I7W1_9PAST</name>
<dbReference type="EMBL" id="MLHH01000017">
    <property type="protein sequence ID" value="OOF36013.1"/>
    <property type="molecule type" value="Genomic_DNA"/>
</dbReference>
<dbReference type="RefSeq" id="WP_077427569.1">
    <property type="nucleotide sequence ID" value="NZ_MLHH01000017.1"/>
</dbReference>
<feature type="domain" description="5'-Nucleotidase C-terminal" evidence="7">
    <location>
        <begin position="368"/>
        <end position="506"/>
    </location>
</feature>
<feature type="chain" id="PRO_5011829403" evidence="5">
    <location>
        <begin position="20"/>
        <end position="549"/>
    </location>
</feature>
<dbReference type="GO" id="GO:0046872">
    <property type="term" value="F:metal ion binding"/>
    <property type="evidence" value="ECO:0007669"/>
    <property type="project" value="UniProtKB-KW"/>
</dbReference>
<keyword evidence="2" id="KW-0479">Metal-binding</keyword>
<dbReference type="OrthoDB" id="9803927at2"/>
<feature type="domain" description="Calcineurin-like phosphoesterase" evidence="6">
    <location>
        <begin position="29"/>
        <end position="250"/>
    </location>
</feature>
<dbReference type="SUPFAM" id="SSF55816">
    <property type="entry name" value="5'-nucleotidase (syn. UDP-sugar hydrolase), C-terminal domain"/>
    <property type="match status" value="1"/>
</dbReference>
<dbReference type="Gene3D" id="3.60.21.10">
    <property type="match status" value="1"/>
</dbReference>
<dbReference type="InterPro" id="IPR029052">
    <property type="entry name" value="Metallo-depent_PP-like"/>
</dbReference>
<keyword evidence="3 5" id="KW-0732">Signal</keyword>
<evidence type="ECO:0000259" key="6">
    <source>
        <dbReference type="Pfam" id="PF00149"/>
    </source>
</evidence>
<feature type="signal peptide" evidence="5">
    <location>
        <begin position="1"/>
        <end position="19"/>
    </location>
</feature>
<gene>
    <name evidence="8" type="primary">ushA</name>
    <name evidence="8" type="ORF">BKK48_07820</name>
</gene>
<reference evidence="8 9" key="1">
    <citation type="submission" date="2016-10" db="EMBL/GenBank/DDBJ databases">
        <title>Rodentibacter gen. nov. and new species.</title>
        <authorList>
            <person name="Christensen H."/>
        </authorList>
    </citation>
    <scope>NUCLEOTIDE SEQUENCE [LARGE SCALE GENOMIC DNA]</scope>
    <source>
        <strain evidence="8 9">Ac69</strain>
    </source>
</reference>
<dbReference type="Pfam" id="PF02872">
    <property type="entry name" value="5_nucleotid_C"/>
    <property type="match status" value="1"/>
</dbReference>
<dbReference type="InterPro" id="IPR006179">
    <property type="entry name" value="5_nucleotidase/apyrase"/>
</dbReference>
<dbReference type="Pfam" id="PF00149">
    <property type="entry name" value="Metallophos"/>
    <property type="match status" value="1"/>
</dbReference>
<dbReference type="AlphaFoldDB" id="A0A1V3I7W1"/>
<dbReference type="PROSITE" id="PS00786">
    <property type="entry name" value="5_NUCLEOTIDASE_2"/>
    <property type="match status" value="1"/>
</dbReference>
<evidence type="ECO:0000256" key="5">
    <source>
        <dbReference type="RuleBase" id="RU362119"/>
    </source>
</evidence>
<keyword evidence="4 5" id="KW-0547">Nucleotide-binding</keyword>
<dbReference type="GO" id="GO:0008253">
    <property type="term" value="F:5'-nucleotidase activity"/>
    <property type="evidence" value="ECO:0007669"/>
    <property type="project" value="TreeGrafter"/>
</dbReference>
<sequence length="549" mass="61224">MKKLFRVLPLVLATSAAMAYEQDKTYHFTLLHTNDTHGHFWPNSKGEYGFPAQKTIINRVKAEVEKKGGSVILLNAGDFNTGVPESDMQNAEPDIQAMNAMGYEATVLGNHEFDNPLQMLAMQESWAKFPFLSANVFNKRTNQPLVKPYIILDKQGLKIAVVGLTTEDTAKLGNPEYTGNVLFKDPTASARETLKALNEHEKPDVKIALTHMGYYYDAQYGSNAPGDVSLARNLDKGAFDMIVGGHSHDPVCVDEKGVWIKDYKPTQPCQPDFQNGTWIMQAYEWGKYVGRADFEFKNGELKLVGYELIPVNLKKKVTKEDGKTEYITYGEEIPQDPEMERLLKVYQNKGDELLGRELGELKGKLEGDRNIIRFQQTNLGHLIAEAQRERAGADIGIMNSGGIRDSIQPGKVTYRDILKVHPFGNIVSYVDLTGKELIDYLNVVALKEVDSGAYAQYSGISMVVNKEAKKVEEVKIQGKPLDLNKTYRVSLPSYNAAGGDGYPVVTTNPTFLNTGFIDAEVLAKYIWKNAQKAPLDASKYDPKDAVIFK</sequence>
<accession>A0A1V3I7W1</accession>
<dbReference type="GO" id="GO:0008768">
    <property type="term" value="F:UDP-sugar diphosphatase activity"/>
    <property type="evidence" value="ECO:0007669"/>
    <property type="project" value="TreeGrafter"/>
</dbReference>
<evidence type="ECO:0000313" key="8">
    <source>
        <dbReference type="EMBL" id="OOF36013.1"/>
    </source>
</evidence>
<organism evidence="8 9">
    <name type="scientific">Rodentibacter heidelbergensis</name>
    <dbReference type="NCBI Taxonomy" id="1908258"/>
    <lineage>
        <taxon>Bacteria</taxon>
        <taxon>Pseudomonadati</taxon>
        <taxon>Pseudomonadota</taxon>
        <taxon>Gammaproteobacteria</taxon>
        <taxon>Pasteurellales</taxon>
        <taxon>Pasteurellaceae</taxon>
        <taxon>Rodentibacter</taxon>
    </lineage>
</organism>
<evidence type="ECO:0000256" key="1">
    <source>
        <dbReference type="ARBA" id="ARBA00006654"/>
    </source>
</evidence>
<keyword evidence="5 8" id="KW-0378">Hydrolase</keyword>
<comment type="similarity">
    <text evidence="1 5">Belongs to the 5'-nucleotidase family.</text>
</comment>
<dbReference type="GO" id="GO:0030288">
    <property type="term" value="C:outer membrane-bounded periplasmic space"/>
    <property type="evidence" value="ECO:0007669"/>
    <property type="project" value="TreeGrafter"/>
</dbReference>
<evidence type="ECO:0000256" key="3">
    <source>
        <dbReference type="ARBA" id="ARBA00022729"/>
    </source>
</evidence>
<dbReference type="SUPFAM" id="SSF56300">
    <property type="entry name" value="Metallo-dependent phosphatases"/>
    <property type="match status" value="1"/>
</dbReference>
<evidence type="ECO:0000259" key="7">
    <source>
        <dbReference type="Pfam" id="PF02872"/>
    </source>
</evidence>
<dbReference type="Proteomes" id="UP000189437">
    <property type="component" value="Unassembled WGS sequence"/>
</dbReference>
<evidence type="ECO:0000313" key="9">
    <source>
        <dbReference type="Proteomes" id="UP000189437"/>
    </source>
</evidence>
<dbReference type="InterPro" id="IPR006146">
    <property type="entry name" value="5'-Nucleotdase_CS"/>
</dbReference>
<dbReference type="PANTHER" id="PTHR11575:SF46">
    <property type="entry name" value="PROTEIN USHA"/>
    <property type="match status" value="1"/>
</dbReference>
<comment type="caution">
    <text evidence="8">The sequence shown here is derived from an EMBL/GenBank/DDBJ whole genome shotgun (WGS) entry which is preliminary data.</text>
</comment>
<dbReference type="PRINTS" id="PR01607">
    <property type="entry name" value="APYRASEFAMLY"/>
</dbReference>
<dbReference type="InterPro" id="IPR008334">
    <property type="entry name" value="5'-Nucleotdase_C"/>
</dbReference>